<reference evidence="2" key="1">
    <citation type="submission" date="2020-04" db="EMBL/GenBank/DDBJ databases">
        <title>Genome Assembly and Annotation of Botryosphaeria dothidea sdau 11-99, a Latent Pathogen of Apple Fruit Ring Rot in China.</title>
        <authorList>
            <person name="Yu C."/>
            <person name="Diao Y."/>
            <person name="Lu Q."/>
            <person name="Zhao J."/>
            <person name="Cui S."/>
            <person name="Peng C."/>
            <person name="He B."/>
            <person name="Liu H."/>
        </authorList>
    </citation>
    <scope>NUCLEOTIDE SEQUENCE [LARGE SCALE GENOMIC DNA]</scope>
    <source>
        <strain evidence="2">Sdau11-99</strain>
    </source>
</reference>
<dbReference type="InterPro" id="IPR052523">
    <property type="entry name" value="Trichothecene_AcTrans"/>
</dbReference>
<evidence type="ECO:0000313" key="3">
    <source>
        <dbReference type="Proteomes" id="UP000572817"/>
    </source>
</evidence>
<proteinExistence type="predicted"/>
<dbReference type="PROSITE" id="PS51186">
    <property type="entry name" value="GNAT"/>
    <property type="match status" value="1"/>
</dbReference>
<dbReference type="Proteomes" id="UP000572817">
    <property type="component" value="Unassembled WGS sequence"/>
</dbReference>
<dbReference type="AlphaFoldDB" id="A0A8H4IQ63"/>
<accession>A0A8H4IQ63</accession>
<feature type="domain" description="N-acetyltransferase" evidence="1">
    <location>
        <begin position="89"/>
        <end position="232"/>
    </location>
</feature>
<dbReference type="PANTHER" id="PTHR42791:SF1">
    <property type="entry name" value="N-ACETYLTRANSFERASE DOMAIN-CONTAINING PROTEIN"/>
    <property type="match status" value="1"/>
</dbReference>
<dbReference type="CDD" id="cd04301">
    <property type="entry name" value="NAT_SF"/>
    <property type="match status" value="1"/>
</dbReference>
<organism evidence="2 3">
    <name type="scientific">Botryosphaeria dothidea</name>
    <dbReference type="NCBI Taxonomy" id="55169"/>
    <lineage>
        <taxon>Eukaryota</taxon>
        <taxon>Fungi</taxon>
        <taxon>Dikarya</taxon>
        <taxon>Ascomycota</taxon>
        <taxon>Pezizomycotina</taxon>
        <taxon>Dothideomycetes</taxon>
        <taxon>Dothideomycetes incertae sedis</taxon>
        <taxon>Botryosphaeriales</taxon>
        <taxon>Botryosphaeriaceae</taxon>
        <taxon>Botryosphaeria</taxon>
    </lineage>
</organism>
<sequence>MVIGAEEIPGDSKGITAAARTISRAFSEDPLIKWLRPGATPWANLEPSSVAWQQRRIQRASAENTVVVLKEKSATPDASEEGPAGFPAVGILCPPQDCWPRYLATLGSRLWLNAIDTLSPVRDEGSSMSRIEVMMVNHERGGKIIRSMTEKPAWYIEVVAIDPAYQGKKFGSKMIQSLIKMCPLGEPIYLECTHEKNVRFYEKFGFKVVYDITLKDPASESDAGIRLWLMAKV</sequence>
<keyword evidence="3" id="KW-1185">Reference proteome</keyword>
<name>A0A8H4IQ63_9PEZI</name>
<evidence type="ECO:0000259" key="1">
    <source>
        <dbReference type="PROSITE" id="PS51186"/>
    </source>
</evidence>
<evidence type="ECO:0000313" key="2">
    <source>
        <dbReference type="EMBL" id="KAF4304432.1"/>
    </source>
</evidence>
<dbReference type="PANTHER" id="PTHR42791">
    <property type="entry name" value="GNAT FAMILY ACETYLTRANSFERASE"/>
    <property type="match status" value="1"/>
</dbReference>
<dbReference type="InterPro" id="IPR000182">
    <property type="entry name" value="GNAT_dom"/>
</dbReference>
<dbReference type="OrthoDB" id="2115692at2759"/>
<comment type="caution">
    <text evidence="2">The sequence shown here is derived from an EMBL/GenBank/DDBJ whole genome shotgun (WGS) entry which is preliminary data.</text>
</comment>
<dbReference type="Pfam" id="PF00583">
    <property type="entry name" value="Acetyltransf_1"/>
    <property type="match status" value="1"/>
</dbReference>
<dbReference type="Gene3D" id="3.40.630.30">
    <property type="match status" value="1"/>
</dbReference>
<protein>
    <recommendedName>
        <fullName evidence="1">N-acetyltransferase domain-containing protein</fullName>
    </recommendedName>
</protein>
<dbReference type="InterPro" id="IPR016181">
    <property type="entry name" value="Acyl_CoA_acyltransferase"/>
</dbReference>
<dbReference type="SUPFAM" id="SSF55729">
    <property type="entry name" value="Acyl-CoA N-acyltransferases (Nat)"/>
    <property type="match status" value="1"/>
</dbReference>
<dbReference type="GO" id="GO:0016747">
    <property type="term" value="F:acyltransferase activity, transferring groups other than amino-acyl groups"/>
    <property type="evidence" value="ECO:0007669"/>
    <property type="project" value="InterPro"/>
</dbReference>
<gene>
    <name evidence="2" type="ORF">GTA08_BOTSDO08273</name>
</gene>
<dbReference type="EMBL" id="WWBZ02000051">
    <property type="protein sequence ID" value="KAF4304432.1"/>
    <property type="molecule type" value="Genomic_DNA"/>
</dbReference>